<dbReference type="Pfam" id="PF00326">
    <property type="entry name" value="Peptidase_S9"/>
    <property type="match status" value="1"/>
</dbReference>
<sequence>MRSESVTEHAVQTGNRTLPYYLMSPDKERIHENPYVLLTFAMDWNTSLCQEPFCLVAQKFVQHGHYAISFDLPGHGARLNELGEEGLHGFSQAVQEERDPFLSFLEEAGSIIDKVIEEKLVKPGHIIVSGTSRGGYMALRLLAADARVVKGGAFAPVTDWNDLAEFSAIQSTELVNRLRLSHYIDGMINKPVFIAIGNHDTRVNTWSCCKFALQLAERTQHSGEMDTQKDAQIDFYCTDDEGHTMGTSWYEKGAEFLLQSSIQSDQGEQLKS</sequence>
<evidence type="ECO:0000259" key="1">
    <source>
        <dbReference type="Pfam" id="PF00326"/>
    </source>
</evidence>
<evidence type="ECO:0000313" key="2">
    <source>
        <dbReference type="EMBL" id="MBP1990120.1"/>
    </source>
</evidence>
<dbReference type="InterPro" id="IPR029058">
    <property type="entry name" value="AB_hydrolase_fold"/>
</dbReference>
<dbReference type="Proteomes" id="UP001519287">
    <property type="component" value="Unassembled WGS sequence"/>
</dbReference>
<dbReference type="PANTHER" id="PTHR22946:SF12">
    <property type="entry name" value="CONIDIAL PIGMENT BIOSYNTHESIS PROTEIN AYG1 (AFU_ORTHOLOGUE AFUA_2G17550)"/>
    <property type="match status" value="1"/>
</dbReference>
<dbReference type="RefSeq" id="WP_209970920.1">
    <property type="nucleotide sequence ID" value="NZ_JAGGLB010000004.1"/>
</dbReference>
<dbReference type="InterPro" id="IPR001375">
    <property type="entry name" value="Peptidase_S9_cat"/>
</dbReference>
<accession>A0ABS4IRB9</accession>
<feature type="domain" description="Peptidase S9 prolyl oligopeptidase catalytic" evidence="1">
    <location>
        <begin position="111"/>
        <end position="249"/>
    </location>
</feature>
<protein>
    <submittedName>
        <fullName evidence="2">Dienelactone hydrolase</fullName>
    </submittedName>
</protein>
<name>A0ABS4IRB9_9BACL</name>
<dbReference type="InterPro" id="IPR050261">
    <property type="entry name" value="FrsA_esterase"/>
</dbReference>
<dbReference type="PANTHER" id="PTHR22946">
    <property type="entry name" value="DIENELACTONE HYDROLASE DOMAIN-CONTAINING PROTEIN-RELATED"/>
    <property type="match status" value="1"/>
</dbReference>
<keyword evidence="2" id="KW-0378">Hydrolase</keyword>
<proteinExistence type="predicted"/>
<organism evidence="2 3">
    <name type="scientific">Paenibacillus eucommiae</name>
    <dbReference type="NCBI Taxonomy" id="1355755"/>
    <lineage>
        <taxon>Bacteria</taxon>
        <taxon>Bacillati</taxon>
        <taxon>Bacillota</taxon>
        <taxon>Bacilli</taxon>
        <taxon>Bacillales</taxon>
        <taxon>Paenibacillaceae</taxon>
        <taxon>Paenibacillus</taxon>
    </lineage>
</organism>
<keyword evidence="3" id="KW-1185">Reference proteome</keyword>
<dbReference type="EMBL" id="JAGGLB010000004">
    <property type="protein sequence ID" value="MBP1990120.1"/>
    <property type="molecule type" value="Genomic_DNA"/>
</dbReference>
<gene>
    <name evidence="2" type="ORF">J2Z66_001718</name>
</gene>
<evidence type="ECO:0000313" key="3">
    <source>
        <dbReference type="Proteomes" id="UP001519287"/>
    </source>
</evidence>
<dbReference type="GO" id="GO:0016787">
    <property type="term" value="F:hydrolase activity"/>
    <property type="evidence" value="ECO:0007669"/>
    <property type="project" value="UniProtKB-KW"/>
</dbReference>
<dbReference type="Gene3D" id="3.40.50.1820">
    <property type="entry name" value="alpha/beta hydrolase"/>
    <property type="match status" value="1"/>
</dbReference>
<dbReference type="SUPFAM" id="SSF53474">
    <property type="entry name" value="alpha/beta-Hydrolases"/>
    <property type="match status" value="1"/>
</dbReference>
<reference evidence="2 3" key="1">
    <citation type="submission" date="2021-03" db="EMBL/GenBank/DDBJ databases">
        <title>Genomic Encyclopedia of Type Strains, Phase IV (KMG-IV): sequencing the most valuable type-strain genomes for metagenomic binning, comparative biology and taxonomic classification.</title>
        <authorList>
            <person name="Goeker M."/>
        </authorList>
    </citation>
    <scope>NUCLEOTIDE SEQUENCE [LARGE SCALE GENOMIC DNA]</scope>
    <source>
        <strain evidence="2 3">DSM 26048</strain>
    </source>
</reference>
<comment type="caution">
    <text evidence="2">The sequence shown here is derived from an EMBL/GenBank/DDBJ whole genome shotgun (WGS) entry which is preliminary data.</text>
</comment>